<dbReference type="Pfam" id="PF07973">
    <property type="entry name" value="tRNA_SAD"/>
    <property type="match status" value="1"/>
</dbReference>
<dbReference type="EC" id="6.1.1.7" evidence="6"/>
<dbReference type="GO" id="GO:0003676">
    <property type="term" value="F:nucleic acid binding"/>
    <property type="evidence" value="ECO:0007669"/>
    <property type="project" value="InterPro"/>
</dbReference>
<sequence>MTEKLFYEDSYMQTFEADVLACERFDDNYKVELDKTAFFPEGGGQSGDRGFLNGIAVSDTWERDGIVYHIINQPISPGTRVSGEIDFKERFSKMQQHTGEHIISGIVCRRFGYNNVGFHLGSEVVTMDFDGGLNEDELSEIEFQANEIASSNRKVEISYPVKEDLIKMEYRSKIEIEGQVRIVTIPGVDVCACCAPHVKYTGEIGIIKIVDAQKYKGGTRVSMLCGFRALNDYRTKERNINQISVFLSAKPELAAEAVVRQKEELQLLKDRLIYFQGKYIEDKVDRTPAGEEEKAGMLLFEEDLDSNMMRKYVNLASAKTDGICGCFVGNDQNGYRYVLGSEKLDVRKISAQMNRDLEGKGGGKPVMVQGSVNGTKEQILEVIRRALSDF</sequence>
<keyword evidence="4" id="KW-0862">Zinc</keyword>
<dbReference type="Gene3D" id="3.10.310.40">
    <property type="match status" value="1"/>
</dbReference>
<evidence type="ECO:0000256" key="2">
    <source>
        <dbReference type="ARBA" id="ARBA00004496"/>
    </source>
</evidence>
<dbReference type="GO" id="GO:0002161">
    <property type="term" value="F:aminoacyl-tRNA deacylase activity"/>
    <property type="evidence" value="ECO:0007669"/>
    <property type="project" value="UniProtKB-ARBA"/>
</dbReference>
<dbReference type="AlphaFoldDB" id="A0A4U8QD05"/>
<dbReference type="SMART" id="SM00863">
    <property type="entry name" value="tRNA_SAD"/>
    <property type="match status" value="1"/>
</dbReference>
<comment type="subcellular location">
    <subcellularLocation>
        <location evidence="2">Cytoplasm</location>
    </subcellularLocation>
</comment>
<dbReference type="PANTHER" id="PTHR43462:SF1">
    <property type="entry name" value="ALANYL-TRNA EDITING PROTEIN AARSD1"/>
    <property type="match status" value="1"/>
</dbReference>
<organism evidence="6 7">
    <name type="scientific">Robinsoniella peoriensis</name>
    <dbReference type="NCBI Taxonomy" id="180332"/>
    <lineage>
        <taxon>Bacteria</taxon>
        <taxon>Bacillati</taxon>
        <taxon>Bacillota</taxon>
        <taxon>Clostridia</taxon>
        <taxon>Lachnospirales</taxon>
        <taxon>Lachnospiraceae</taxon>
        <taxon>Robinsoniella</taxon>
    </lineage>
</organism>
<dbReference type="GO" id="GO:0005737">
    <property type="term" value="C:cytoplasm"/>
    <property type="evidence" value="ECO:0007669"/>
    <property type="project" value="UniProtKB-SubCell"/>
</dbReference>
<protein>
    <submittedName>
        <fullName evidence="6">Alanine--tRNA ligase</fullName>
        <ecNumber evidence="6">6.1.1.7</ecNumber>
    </submittedName>
</protein>
<keyword evidence="6" id="KW-0436">Ligase</keyword>
<comment type="cofactor">
    <cofactor evidence="1">
        <name>Zn(2+)</name>
        <dbReference type="ChEBI" id="CHEBI:29105"/>
    </cofactor>
</comment>
<dbReference type="GO" id="GO:0046872">
    <property type="term" value="F:metal ion binding"/>
    <property type="evidence" value="ECO:0007669"/>
    <property type="project" value="UniProtKB-KW"/>
</dbReference>
<dbReference type="Gene3D" id="3.30.980.10">
    <property type="entry name" value="Threonyl-trna Synthetase, Chain A, domain 2"/>
    <property type="match status" value="1"/>
</dbReference>
<dbReference type="InterPro" id="IPR018164">
    <property type="entry name" value="Ala-tRNA-synth_IIc_N"/>
</dbReference>
<keyword evidence="3" id="KW-0479">Metal-binding</keyword>
<dbReference type="EMBL" id="QGQD01000001">
    <property type="protein sequence ID" value="TLD03002.1"/>
    <property type="molecule type" value="Genomic_DNA"/>
</dbReference>
<evidence type="ECO:0000256" key="3">
    <source>
        <dbReference type="ARBA" id="ARBA00022723"/>
    </source>
</evidence>
<dbReference type="GO" id="GO:0004813">
    <property type="term" value="F:alanine-tRNA ligase activity"/>
    <property type="evidence" value="ECO:0007669"/>
    <property type="project" value="UniProtKB-EC"/>
</dbReference>
<dbReference type="GO" id="GO:0006419">
    <property type="term" value="P:alanyl-tRNA aminoacylation"/>
    <property type="evidence" value="ECO:0007669"/>
    <property type="project" value="InterPro"/>
</dbReference>
<feature type="domain" description="Alanyl-transfer RNA synthetases family profile" evidence="5">
    <location>
        <begin position="1"/>
        <end position="220"/>
    </location>
</feature>
<dbReference type="RefSeq" id="WP_138001441.1">
    <property type="nucleotide sequence ID" value="NZ_QGQD01000001.1"/>
</dbReference>
<dbReference type="GO" id="GO:0005524">
    <property type="term" value="F:ATP binding"/>
    <property type="evidence" value="ECO:0007669"/>
    <property type="project" value="InterPro"/>
</dbReference>
<dbReference type="InterPro" id="IPR009000">
    <property type="entry name" value="Transl_B-barrel_sf"/>
</dbReference>
<evidence type="ECO:0000313" key="7">
    <source>
        <dbReference type="Proteomes" id="UP000306509"/>
    </source>
</evidence>
<comment type="caution">
    <text evidence="6">The sequence shown here is derived from an EMBL/GenBank/DDBJ whole genome shotgun (WGS) entry which is preliminary data.</text>
</comment>
<dbReference type="Gene3D" id="2.40.30.130">
    <property type="match status" value="1"/>
</dbReference>
<dbReference type="InterPro" id="IPR051335">
    <property type="entry name" value="Alanyl-tRNA_Editing_Enzymes"/>
</dbReference>
<dbReference type="InterPro" id="IPR018165">
    <property type="entry name" value="Ala-tRNA-synth_IIc_core"/>
</dbReference>
<dbReference type="InterPro" id="IPR003156">
    <property type="entry name" value="DHHA1_dom"/>
</dbReference>
<evidence type="ECO:0000313" key="6">
    <source>
        <dbReference type="EMBL" id="TLD03002.1"/>
    </source>
</evidence>
<dbReference type="InterPro" id="IPR018163">
    <property type="entry name" value="Thr/Ala-tRNA-synth_IIc_edit"/>
</dbReference>
<reference evidence="6 7" key="1">
    <citation type="journal article" date="2019" name="Anaerobe">
        <title>Detection of Robinsoniella peoriensis in multiple bone samples of a trauma patient.</title>
        <authorList>
            <person name="Schrottner P."/>
            <person name="Hartwich K."/>
            <person name="Bunk B."/>
            <person name="Schober I."/>
            <person name="Helbig S."/>
            <person name="Rudolph W.W."/>
            <person name="Gunzer F."/>
        </authorList>
    </citation>
    <scope>NUCLEOTIDE SEQUENCE [LARGE SCALE GENOMIC DNA]</scope>
    <source>
        <strain evidence="6 7">DSM 106044</strain>
    </source>
</reference>
<name>A0A4U8QD05_9FIRM</name>
<dbReference type="InterPro" id="IPR012947">
    <property type="entry name" value="tRNA_SAD"/>
</dbReference>
<dbReference type="SUPFAM" id="SSF50447">
    <property type="entry name" value="Translation proteins"/>
    <property type="match status" value="1"/>
</dbReference>
<proteinExistence type="predicted"/>
<dbReference type="STRING" id="180332.GCA_000797495_02554"/>
<keyword evidence="7" id="KW-1185">Reference proteome</keyword>
<evidence type="ECO:0000259" key="5">
    <source>
        <dbReference type="PROSITE" id="PS50860"/>
    </source>
</evidence>
<evidence type="ECO:0000256" key="1">
    <source>
        <dbReference type="ARBA" id="ARBA00001947"/>
    </source>
</evidence>
<dbReference type="PANTHER" id="PTHR43462">
    <property type="entry name" value="ALANYL-TRNA EDITING PROTEIN"/>
    <property type="match status" value="1"/>
</dbReference>
<dbReference type="Proteomes" id="UP000306509">
    <property type="component" value="Unassembled WGS sequence"/>
</dbReference>
<dbReference type="Pfam" id="PF02272">
    <property type="entry name" value="DHHA1"/>
    <property type="match status" value="1"/>
</dbReference>
<accession>A0A4U8QD05</accession>
<dbReference type="PROSITE" id="PS50860">
    <property type="entry name" value="AA_TRNA_LIGASE_II_ALA"/>
    <property type="match status" value="1"/>
</dbReference>
<gene>
    <name evidence="6" type="primary">alaS_1</name>
    <name evidence="6" type="ORF">DSM106044_00026</name>
</gene>
<dbReference type="SUPFAM" id="SSF55186">
    <property type="entry name" value="ThrRS/AlaRS common domain"/>
    <property type="match status" value="1"/>
</dbReference>
<dbReference type="Pfam" id="PF01411">
    <property type="entry name" value="tRNA-synt_2c"/>
    <property type="match status" value="1"/>
</dbReference>
<evidence type="ECO:0000256" key="4">
    <source>
        <dbReference type="ARBA" id="ARBA00022833"/>
    </source>
</evidence>